<comment type="cofactor">
    <cofactor evidence="1 13">
        <name>pyridoxal 5'-phosphate</name>
        <dbReference type="ChEBI" id="CHEBI:597326"/>
    </cofactor>
</comment>
<evidence type="ECO:0000313" key="16">
    <source>
        <dbReference type="Proteomes" id="UP000229730"/>
    </source>
</evidence>
<dbReference type="EC" id="2.8.1.7" evidence="4"/>
<evidence type="ECO:0000256" key="1">
    <source>
        <dbReference type="ARBA" id="ARBA00001933"/>
    </source>
</evidence>
<comment type="function">
    <text evidence="2">Catalyzes the removal of elemental sulfur atoms from cysteine to produce alanine. Seems to participate in the biosynthesis of the nitrogenase metalloclusters by providing the inorganic sulfur required for the Fe-S core formation.</text>
</comment>
<dbReference type="Gene3D" id="3.90.1150.10">
    <property type="entry name" value="Aspartate Aminotransferase, domain 1"/>
    <property type="match status" value="1"/>
</dbReference>
<evidence type="ECO:0000256" key="10">
    <source>
        <dbReference type="ARBA" id="ARBA00023004"/>
    </source>
</evidence>
<keyword evidence="10" id="KW-0408">Iron</keyword>
<proteinExistence type="inferred from homology"/>
<comment type="caution">
    <text evidence="15">The sequence shown here is derived from an EMBL/GenBank/DDBJ whole genome shotgun (WGS) entry which is preliminary data.</text>
</comment>
<evidence type="ECO:0000256" key="8">
    <source>
        <dbReference type="ARBA" id="ARBA00022723"/>
    </source>
</evidence>
<dbReference type="EMBL" id="PDEM01000031">
    <property type="protein sequence ID" value="PHZ83605.1"/>
    <property type="molecule type" value="Genomic_DNA"/>
</dbReference>
<evidence type="ECO:0000256" key="13">
    <source>
        <dbReference type="RuleBase" id="RU004504"/>
    </source>
</evidence>
<comment type="similarity">
    <text evidence="3">Belongs to the class-V pyridoxal-phosphate-dependent aminotransferase family. NifS/IscS subfamily.</text>
</comment>
<dbReference type="GO" id="GO:0016226">
    <property type="term" value="P:iron-sulfur cluster assembly"/>
    <property type="evidence" value="ECO:0007669"/>
    <property type="project" value="TreeGrafter"/>
</dbReference>
<dbReference type="SUPFAM" id="SSF53383">
    <property type="entry name" value="PLP-dependent transferases"/>
    <property type="match status" value="1"/>
</dbReference>
<dbReference type="InterPro" id="IPR015424">
    <property type="entry name" value="PyrdxlP-dep_Trfase"/>
</dbReference>
<dbReference type="Pfam" id="PF00266">
    <property type="entry name" value="Aminotran_5"/>
    <property type="match status" value="1"/>
</dbReference>
<dbReference type="PROSITE" id="PS00595">
    <property type="entry name" value="AA_TRANSFER_CLASS_5"/>
    <property type="match status" value="1"/>
</dbReference>
<keyword evidence="7" id="KW-0001">2Fe-2S</keyword>
<gene>
    <name evidence="15" type="ORF">CRD36_14570</name>
</gene>
<comment type="catalytic activity">
    <reaction evidence="12">
        <text>(sulfur carrier)-H + L-cysteine = (sulfur carrier)-SH + L-alanine</text>
        <dbReference type="Rhea" id="RHEA:43892"/>
        <dbReference type="Rhea" id="RHEA-COMP:14737"/>
        <dbReference type="Rhea" id="RHEA-COMP:14739"/>
        <dbReference type="ChEBI" id="CHEBI:29917"/>
        <dbReference type="ChEBI" id="CHEBI:35235"/>
        <dbReference type="ChEBI" id="CHEBI:57972"/>
        <dbReference type="ChEBI" id="CHEBI:64428"/>
        <dbReference type="EC" id="2.8.1.7"/>
    </reaction>
</comment>
<dbReference type="GO" id="GO:0051537">
    <property type="term" value="F:2 iron, 2 sulfur cluster binding"/>
    <property type="evidence" value="ECO:0007669"/>
    <property type="project" value="UniProtKB-KW"/>
</dbReference>
<keyword evidence="6 15" id="KW-0808">Transferase</keyword>
<dbReference type="GO" id="GO:0005829">
    <property type="term" value="C:cytosol"/>
    <property type="evidence" value="ECO:0007669"/>
    <property type="project" value="TreeGrafter"/>
</dbReference>
<organism evidence="15 16">
    <name type="scientific">Paremcibacter congregatus</name>
    <dbReference type="NCBI Taxonomy" id="2043170"/>
    <lineage>
        <taxon>Bacteria</taxon>
        <taxon>Pseudomonadati</taxon>
        <taxon>Pseudomonadota</taxon>
        <taxon>Alphaproteobacteria</taxon>
        <taxon>Emcibacterales</taxon>
        <taxon>Emcibacteraceae</taxon>
        <taxon>Paremcibacter</taxon>
    </lineage>
</organism>
<evidence type="ECO:0000313" key="15">
    <source>
        <dbReference type="EMBL" id="PHZ83605.1"/>
    </source>
</evidence>
<dbReference type="PANTHER" id="PTHR11601">
    <property type="entry name" value="CYSTEINE DESULFURYLASE FAMILY MEMBER"/>
    <property type="match status" value="1"/>
</dbReference>
<accession>A0A2G4YMS6</accession>
<dbReference type="FunCoup" id="A0A2G4YMS6">
    <property type="interactions" value="552"/>
</dbReference>
<feature type="domain" description="Aminotransferase class V" evidence="14">
    <location>
        <begin position="6"/>
        <end position="368"/>
    </location>
</feature>
<dbReference type="PANTHER" id="PTHR11601:SF34">
    <property type="entry name" value="CYSTEINE DESULFURASE"/>
    <property type="match status" value="1"/>
</dbReference>
<evidence type="ECO:0000256" key="9">
    <source>
        <dbReference type="ARBA" id="ARBA00022898"/>
    </source>
</evidence>
<evidence type="ECO:0000256" key="3">
    <source>
        <dbReference type="ARBA" id="ARBA00006490"/>
    </source>
</evidence>
<name>A0A2G4YMS6_9PROT</name>
<evidence type="ECO:0000256" key="6">
    <source>
        <dbReference type="ARBA" id="ARBA00022679"/>
    </source>
</evidence>
<reference evidence="15 16" key="1">
    <citation type="submission" date="2017-10" db="EMBL/GenBank/DDBJ databases">
        <title>Frigbacter circumglobatus gen. nov. sp. nov., isolated from sediment cultured in situ.</title>
        <authorList>
            <person name="Zhao Z."/>
        </authorList>
    </citation>
    <scope>NUCLEOTIDE SEQUENCE [LARGE SCALE GENOMIC DNA]</scope>
    <source>
        <strain evidence="15 16">ZYL</strain>
    </source>
</reference>
<dbReference type="InterPro" id="IPR015422">
    <property type="entry name" value="PyrdxlP-dep_Trfase_small"/>
</dbReference>
<dbReference type="RefSeq" id="WP_099474552.1">
    <property type="nucleotide sequence ID" value="NZ_CP041025.1"/>
</dbReference>
<evidence type="ECO:0000256" key="5">
    <source>
        <dbReference type="ARBA" id="ARBA00013558"/>
    </source>
</evidence>
<dbReference type="InterPro" id="IPR000192">
    <property type="entry name" value="Aminotrans_V_dom"/>
</dbReference>
<dbReference type="OrthoDB" id="9808002at2"/>
<dbReference type="Gene3D" id="3.40.640.10">
    <property type="entry name" value="Type I PLP-dependent aspartate aminotransferase-like (Major domain)"/>
    <property type="match status" value="1"/>
</dbReference>
<dbReference type="GO" id="GO:0046872">
    <property type="term" value="F:metal ion binding"/>
    <property type="evidence" value="ECO:0007669"/>
    <property type="project" value="UniProtKB-KW"/>
</dbReference>
<evidence type="ECO:0000259" key="14">
    <source>
        <dbReference type="Pfam" id="PF00266"/>
    </source>
</evidence>
<protein>
    <recommendedName>
        <fullName evidence="5">Cysteine desulfurase</fullName>
        <ecNumber evidence="4">2.8.1.7</ecNumber>
    </recommendedName>
</protein>
<keyword evidence="9" id="KW-0663">Pyridoxal phosphate</keyword>
<dbReference type="InterPro" id="IPR015421">
    <property type="entry name" value="PyrdxlP-dep_Trfase_major"/>
</dbReference>
<dbReference type="FunFam" id="3.40.640.10:FF:000003">
    <property type="entry name" value="Cysteine desulfurase IscS"/>
    <property type="match status" value="1"/>
</dbReference>
<keyword evidence="8" id="KW-0479">Metal-binding</keyword>
<sequence length="384" mass="41393">MSNPDIYLDYQATTPLDPRVLERMMPYLTTKFGNPHSTNHSFGWEAAAGVDVARPQVAQLIGADEREIIFTSGATEANNMAIKGIAYAQYPAKNHIITAQTEHTCVLESCRALERSGFQVTYLPVDNQGLIDLNELRDSITDKTALVSIMAVNNEIGMIQDIAAIGAICRNAAVVFHTDAAQAVGKIPLDVTAMNIDLISISGHKIYGPKGIGALYVNEECPVRPLALFDGGGQERGLRSGTLSPALCVGLGSACVLAEQDMTQDAAHISMLAHRLKDKLQSALPDIQINGSEQLRYAGNLNITFDHVKADQLVKELRGIAVSAGSACSTEKVEPSHVLTALGLSKKQIDSSIRIGIGRMTTEPEIDQAARHIILTVQKIRNLM</sequence>
<evidence type="ECO:0000256" key="12">
    <source>
        <dbReference type="ARBA" id="ARBA00050776"/>
    </source>
</evidence>
<evidence type="ECO:0000256" key="2">
    <source>
        <dbReference type="ARBA" id="ARBA00003120"/>
    </source>
</evidence>
<evidence type="ECO:0000256" key="4">
    <source>
        <dbReference type="ARBA" id="ARBA00012239"/>
    </source>
</evidence>
<keyword evidence="11" id="KW-0411">Iron-sulfur</keyword>
<evidence type="ECO:0000256" key="7">
    <source>
        <dbReference type="ARBA" id="ARBA00022714"/>
    </source>
</evidence>
<evidence type="ECO:0000256" key="11">
    <source>
        <dbReference type="ARBA" id="ARBA00023014"/>
    </source>
</evidence>
<dbReference type="AlphaFoldDB" id="A0A2G4YMS6"/>
<dbReference type="InParanoid" id="A0A2G4YMS6"/>
<dbReference type="Proteomes" id="UP000229730">
    <property type="component" value="Unassembled WGS sequence"/>
</dbReference>
<dbReference type="GO" id="GO:0031071">
    <property type="term" value="F:cysteine desulfurase activity"/>
    <property type="evidence" value="ECO:0007669"/>
    <property type="project" value="UniProtKB-EC"/>
</dbReference>
<dbReference type="InterPro" id="IPR016454">
    <property type="entry name" value="Cysteine_dSase"/>
</dbReference>
<dbReference type="PIRSF" id="PIRSF005572">
    <property type="entry name" value="NifS"/>
    <property type="match status" value="1"/>
</dbReference>
<keyword evidence="16" id="KW-1185">Reference proteome</keyword>
<dbReference type="InterPro" id="IPR020578">
    <property type="entry name" value="Aminotrans_V_PyrdxlP_BS"/>
</dbReference>